<dbReference type="GO" id="GO:0006289">
    <property type="term" value="P:nucleotide-excision repair"/>
    <property type="evidence" value="ECO:0007669"/>
    <property type="project" value="TreeGrafter"/>
</dbReference>
<feature type="compositionally biased region" description="Pro residues" evidence="18">
    <location>
        <begin position="1313"/>
        <end position="1330"/>
    </location>
</feature>
<evidence type="ECO:0000256" key="16">
    <source>
        <dbReference type="ARBA" id="ARBA00049360"/>
    </source>
</evidence>
<organism evidence="20 21">
    <name type="scientific">Raphidocelis subcapitata</name>
    <dbReference type="NCBI Taxonomy" id="307507"/>
    <lineage>
        <taxon>Eukaryota</taxon>
        <taxon>Viridiplantae</taxon>
        <taxon>Chlorophyta</taxon>
        <taxon>core chlorophytes</taxon>
        <taxon>Chlorophyceae</taxon>
        <taxon>CS clade</taxon>
        <taxon>Sphaeropleales</taxon>
        <taxon>Selenastraceae</taxon>
        <taxon>Raphidocelis</taxon>
    </lineage>
</organism>
<feature type="compositionally biased region" description="Low complexity" evidence="18">
    <location>
        <begin position="861"/>
        <end position="875"/>
    </location>
</feature>
<evidence type="ECO:0000256" key="2">
    <source>
        <dbReference type="ARBA" id="ARBA00009146"/>
    </source>
</evidence>
<feature type="compositionally biased region" description="Basic and acidic residues" evidence="18">
    <location>
        <begin position="1084"/>
        <end position="1097"/>
    </location>
</feature>
<feature type="compositionally biased region" description="Pro residues" evidence="18">
    <location>
        <begin position="1270"/>
        <end position="1284"/>
    </location>
</feature>
<evidence type="ECO:0000256" key="15">
    <source>
        <dbReference type="ARBA" id="ARBA00023242"/>
    </source>
</evidence>
<evidence type="ECO:0000256" key="13">
    <source>
        <dbReference type="ARBA" id="ARBA00023204"/>
    </source>
</evidence>
<feature type="compositionally biased region" description="Gly residues" evidence="18">
    <location>
        <begin position="112"/>
        <end position="140"/>
    </location>
</feature>
<evidence type="ECO:0000256" key="1">
    <source>
        <dbReference type="ARBA" id="ARBA00004123"/>
    </source>
</evidence>
<keyword evidence="8" id="KW-0347">Helicase</keyword>
<keyword evidence="9" id="KW-0067">ATP-binding</keyword>
<dbReference type="InterPro" id="IPR045028">
    <property type="entry name" value="DinG/Rad3-like"/>
</dbReference>
<feature type="compositionally biased region" description="Gly residues" evidence="18">
    <location>
        <begin position="92"/>
        <end position="101"/>
    </location>
</feature>
<dbReference type="SMART" id="SM00491">
    <property type="entry name" value="HELICc2"/>
    <property type="match status" value="1"/>
</dbReference>
<evidence type="ECO:0000313" key="21">
    <source>
        <dbReference type="Proteomes" id="UP000247498"/>
    </source>
</evidence>
<dbReference type="InterPro" id="IPR006554">
    <property type="entry name" value="Helicase-like_DEXD_c2"/>
</dbReference>
<feature type="compositionally biased region" description="Acidic residues" evidence="18">
    <location>
        <begin position="151"/>
        <end position="162"/>
    </location>
</feature>
<feature type="compositionally biased region" description="Low complexity" evidence="18">
    <location>
        <begin position="979"/>
        <end position="1012"/>
    </location>
</feature>
<protein>
    <recommendedName>
        <fullName evidence="17">Regulator of telomere elongation helicase 1 homolog</fullName>
    </recommendedName>
</protein>
<comment type="caution">
    <text evidence="20">The sequence shown here is derived from an EMBL/GenBank/DDBJ whole genome shotgun (WGS) entry which is preliminary data.</text>
</comment>
<dbReference type="GO" id="GO:0046872">
    <property type="term" value="F:metal ion binding"/>
    <property type="evidence" value="ECO:0007669"/>
    <property type="project" value="UniProtKB-KW"/>
</dbReference>
<evidence type="ECO:0000256" key="3">
    <source>
        <dbReference type="ARBA" id="ARBA00022485"/>
    </source>
</evidence>
<dbReference type="InParanoid" id="A0A2V0PCI2"/>
<dbReference type="GO" id="GO:0003678">
    <property type="term" value="F:DNA helicase activity"/>
    <property type="evidence" value="ECO:0007669"/>
    <property type="project" value="InterPro"/>
</dbReference>
<dbReference type="GO" id="GO:0003677">
    <property type="term" value="F:DNA binding"/>
    <property type="evidence" value="ECO:0007669"/>
    <property type="project" value="UniProtKB-KW"/>
</dbReference>
<feature type="compositionally biased region" description="Low complexity" evidence="18">
    <location>
        <begin position="1531"/>
        <end position="1541"/>
    </location>
</feature>
<feature type="compositionally biased region" description="Pro residues" evidence="18">
    <location>
        <begin position="1361"/>
        <end position="1387"/>
    </location>
</feature>
<evidence type="ECO:0000313" key="20">
    <source>
        <dbReference type="EMBL" id="GBF97558.1"/>
    </source>
</evidence>
<feature type="compositionally biased region" description="Low complexity" evidence="18">
    <location>
        <begin position="1285"/>
        <end position="1312"/>
    </location>
</feature>
<feature type="compositionally biased region" description="Low complexity" evidence="18">
    <location>
        <begin position="1172"/>
        <end position="1197"/>
    </location>
</feature>
<feature type="compositionally biased region" description="Low complexity" evidence="18">
    <location>
        <begin position="1331"/>
        <end position="1360"/>
    </location>
</feature>
<dbReference type="InterPro" id="IPR014001">
    <property type="entry name" value="Helicase_ATP-bd"/>
</dbReference>
<dbReference type="Pfam" id="PF13307">
    <property type="entry name" value="Helicase_C_2"/>
    <property type="match status" value="1"/>
</dbReference>
<dbReference type="InterPro" id="IPR006555">
    <property type="entry name" value="ATP-dep_Helicase_C"/>
</dbReference>
<dbReference type="InterPro" id="IPR010614">
    <property type="entry name" value="RAD3-like_helicase_DEAD"/>
</dbReference>
<keyword evidence="6" id="KW-0227">DNA damage</keyword>
<feature type="compositionally biased region" description="Gly residues" evidence="18">
    <location>
        <begin position="1113"/>
        <end position="1123"/>
    </location>
</feature>
<evidence type="ECO:0000256" key="14">
    <source>
        <dbReference type="ARBA" id="ARBA00023235"/>
    </source>
</evidence>
<evidence type="ECO:0000256" key="10">
    <source>
        <dbReference type="ARBA" id="ARBA00023004"/>
    </source>
</evidence>
<keyword evidence="15" id="KW-0539">Nucleus</keyword>
<feature type="compositionally biased region" description="Pro residues" evidence="18">
    <location>
        <begin position="1597"/>
        <end position="1607"/>
    </location>
</feature>
<feature type="compositionally biased region" description="Low complexity" evidence="18">
    <location>
        <begin position="923"/>
        <end position="941"/>
    </location>
</feature>
<evidence type="ECO:0000256" key="12">
    <source>
        <dbReference type="ARBA" id="ARBA00023125"/>
    </source>
</evidence>
<keyword evidence="11" id="KW-0411">Iron-sulfur</keyword>
<comment type="subcellular location">
    <subcellularLocation>
        <location evidence="1">Nucleus</location>
    </subcellularLocation>
</comment>
<evidence type="ECO:0000256" key="4">
    <source>
        <dbReference type="ARBA" id="ARBA00022723"/>
    </source>
</evidence>
<dbReference type="Proteomes" id="UP000247498">
    <property type="component" value="Unassembled WGS sequence"/>
</dbReference>
<evidence type="ECO:0000259" key="19">
    <source>
        <dbReference type="PROSITE" id="PS51193"/>
    </source>
</evidence>
<dbReference type="GO" id="GO:0051539">
    <property type="term" value="F:4 iron, 4 sulfur cluster binding"/>
    <property type="evidence" value="ECO:0007669"/>
    <property type="project" value="UniProtKB-KW"/>
</dbReference>
<comment type="similarity">
    <text evidence="2">Belongs to the helicase family. RAD3/XPD subfamily.</text>
</comment>
<dbReference type="GO" id="GO:0005634">
    <property type="term" value="C:nucleus"/>
    <property type="evidence" value="ECO:0007669"/>
    <property type="project" value="UniProtKB-SubCell"/>
</dbReference>
<dbReference type="Gene3D" id="3.40.50.300">
    <property type="entry name" value="P-loop containing nucleotide triphosphate hydrolases"/>
    <property type="match status" value="3"/>
</dbReference>
<keyword evidence="4" id="KW-0479">Metal-binding</keyword>
<dbReference type="InterPro" id="IPR014013">
    <property type="entry name" value="Helic_SF1/SF2_ATP-bd_DinG/Rad3"/>
</dbReference>
<feature type="compositionally biased region" description="Polar residues" evidence="18">
    <location>
        <begin position="1100"/>
        <end position="1109"/>
    </location>
</feature>
<sequence length="1716" mass="179984">MAQPPIAIAGYQVSFPYKPYGTQLGFMNQFLRAVDQQGNALLEAPTGSGKTACLLASALAWQRRHIEAAAAVKARNLARIIARSRSRVAGVAGFGGGGSGDGDASAEAKGSDGPGGGKAGGGDGGKASGGDGGKAGGGGADASPGDGRSEEVDEPSADEDEEVPKVPKIYYATRTHSQIAQVIKELKRMNQTPRMAVLGSRPHYCINGAVLKAPSVDAACEELMRDGRGCRFAKKGSALTHSEVRVHDVEDLARVGRRVGACPYYASRSLATTADLVFCPYSYLLDPVIRRATGVDPEGAVLIFDEAHNIEDIARESGSAEIDLETLKLAWIGLERAANHGAAPDTYRPLADATMRLIQRLRARAGEAGPGVWRAAGFETQERVWAGQELLNELEAAGLGPDDVPHLQVLYDQARQAEERGSFNTEGEAALEEVPKDVNSARAGGLALGTLSRVLTTLDLLYTGAPGGRAAVGDYRLALQRGVPQRGGGGGGGNRGRNNKRYAANAADAEAASAAGGEDGWTVTLCLWLLNPAVVFAQLSSRAWSVVLASGTLSPLDSFAGELRLPFHVRLEAPHVVDMRRQVWAGVVPSGPDGRMLTGTFKEVDTLSFQDSVGASLLEICRAVPGGVLVFVPSYSLMDKLTRRWQATGLWKQLEGEKHVSQEPRQAGDAFDKAIARYYAAVRSGRGGLFLAVCRGKASEGIDFADDNARAVVVLSIPFPNLKDTKVGLKKEYNNAAQARPGGYGQPQAAGGGGAPPQQLLSGDNWYSQQAFRALNQAIGRCIRHRFDYGAIILLDERFRNPRNQATLSKWVRGAIATHPNFASGLASLREFFARLAAEPPGPTGEEQKAAAAAAAAAAAGGKGAGPSDAAAAAGAQGGHPYCKQPQQPQQPQHHDQQQHDQQQPQQQRQKRYSELLLSSSKGAAGAAAPGAAQGPPAGQQLPHAAEGQPGRRGPIEIKYEQEQPPVKQEPGTGIKQEQQWQQAQHWQQQQQQGQGPSLQSPPSSGGALPSQILCAQQPPPDDAPLPAALLPGPGGRAAGGWHPPPLQGFVYAGALPGAGRQGAAAPRGPADGHGNQQQQRGRQPREPRQPRERSKPPEGQTSISQYFAKSSAGGGAAGGGQQHQGQQQQGQQQQGQQQHGQQQQPAYGGCAPSPQAHLGSGQPVLPPQLPPQMQQPHTQPQQPATQRRLPPSLAPQQLPPQPPGHSLAPQPPPALHPSPQQGLLPMQREQTQQQQGGFGLQTPQPFGPPQVQQQLVSPPPQWGQQPQQPHAPSPAPQQLPPPGQQQQQLPHLASPLPQWGQQPQQLHAPSPTLQPPPMQQQPAVTPPHQLPLQQQAAMMPPQPRQLPLQQQPLQQQPLQQQPPPPPVQQAAPPPAQAAKWPEPPPAAALAQLGDFSISPQLLAEWVGHDLAAAEAFLRGSGGGGGAPGASVSQEARAGLLESFAFAEEVASASPDCSLGGFWATWACRPPQGLLFAAAAAGQLPTGLAPPQGPWLGLAAGWPLRLGLPCMRVAYAAALSGALGPPPQPPLQQQQQQQPQPYGMPPQPPPQHQPQQPQPYGMPPQPPPQQRVPCGPLQPNTLGQPPPRGGWPGGGPMKPPPQQPVAPGPHSSAGGSGGVAGASGAPGRPQAPDLQLSQSASRPKRAYRSDRAHEAQQGRGAGGAGVSQDAPVSRPKSGGVTKRARRGAGGARSRQNGGAPSLARARDDSEDDDFDD</sequence>
<feature type="compositionally biased region" description="Gly residues" evidence="18">
    <location>
        <begin position="742"/>
        <end position="755"/>
    </location>
</feature>
<feature type="compositionally biased region" description="Low complexity" evidence="18">
    <location>
        <begin position="1231"/>
        <end position="1269"/>
    </location>
</feature>
<dbReference type="SUPFAM" id="SSF52540">
    <property type="entry name" value="P-loop containing nucleoside triphosphate hydrolases"/>
    <property type="match status" value="1"/>
</dbReference>
<keyword evidence="3" id="KW-0004">4Fe-4S</keyword>
<dbReference type="STRING" id="307507.A0A2V0PCI2"/>
<keyword evidence="13" id="KW-0234">DNA repair</keyword>
<dbReference type="GO" id="GO:1990918">
    <property type="term" value="P:double-strand break repair involved in meiotic recombination"/>
    <property type="evidence" value="ECO:0007669"/>
    <property type="project" value="TreeGrafter"/>
</dbReference>
<feature type="compositionally biased region" description="Pro residues" evidence="18">
    <location>
        <begin position="1198"/>
        <end position="1217"/>
    </location>
</feature>
<feature type="compositionally biased region" description="Pro residues" evidence="18">
    <location>
        <begin position="1542"/>
        <end position="1570"/>
    </location>
</feature>
<dbReference type="GO" id="GO:0005524">
    <property type="term" value="F:ATP binding"/>
    <property type="evidence" value="ECO:0007669"/>
    <property type="project" value="UniProtKB-KW"/>
</dbReference>
<evidence type="ECO:0000256" key="11">
    <source>
        <dbReference type="ARBA" id="ARBA00023014"/>
    </source>
</evidence>
<feature type="region of interest" description="Disordered" evidence="18">
    <location>
        <begin position="1524"/>
        <end position="1716"/>
    </location>
</feature>
<dbReference type="CDD" id="cd18788">
    <property type="entry name" value="SF2_C_XPD"/>
    <property type="match status" value="1"/>
</dbReference>
<comment type="catalytic activity">
    <reaction evidence="16">
        <text>ATP + H2O = ADP + phosphate + H(+)</text>
        <dbReference type="Rhea" id="RHEA:13065"/>
        <dbReference type="ChEBI" id="CHEBI:15377"/>
        <dbReference type="ChEBI" id="CHEBI:15378"/>
        <dbReference type="ChEBI" id="CHEBI:30616"/>
        <dbReference type="ChEBI" id="CHEBI:43474"/>
        <dbReference type="ChEBI" id="CHEBI:456216"/>
    </reaction>
</comment>
<dbReference type="PROSITE" id="PS51193">
    <property type="entry name" value="HELICASE_ATP_BIND_2"/>
    <property type="match status" value="1"/>
</dbReference>
<evidence type="ECO:0000256" key="18">
    <source>
        <dbReference type="SAM" id="MobiDB-lite"/>
    </source>
</evidence>
<accession>A0A2V0PCI2</accession>
<dbReference type="OrthoDB" id="19182at2759"/>
<evidence type="ECO:0000256" key="8">
    <source>
        <dbReference type="ARBA" id="ARBA00022806"/>
    </source>
</evidence>
<evidence type="ECO:0000256" key="6">
    <source>
        <dbReference type="ARBA" id="ARBA00022763"/>
    </source>
</evidence>
<feature type="compositionally biased region" description="Low complexity" evidence="18">
    <location>
        <begin position="1124"/>
        <end position="1145"/>
    </location>
</feature>
<keyword evidence="14" id="KW-0413">Isomerase</keyword>
<feature type="region of interest" description="Disordered" evidence="18">
    <location>
        <begin position="861"/>
        <end position="1387"/>
    </location>
</feature>
<dbReference type="SMART" id="SM00487">
    <property type="entry name" value="DEXDc"/>
    <property type="match status" value="1"/>
</dbReference>
<dbReference type="SMART" id="SM00488">
    <property type="entry name" value="DEXDc2"/>
    <property type="match status" value="1"/>
</dbReference>
<keyword evidence="12" id="KW-0238">DNA-binding</keyword>
<keyword evidence="7" id="KW-0378">Hydrolase</keyword>
<dbReference type="GO" id="GO:0016818">
    <property type="term" value="F:hydrolase activity, acting on acid anhydrides, in phosphorus-containing anhydrides"/>
    <property type="evidence" value="ECO:0007669"/>
    <property type="project" value="InterPro"/>
</dbReference>
<dbReference type="InterPro" id="IPR027417">
    <property type="entry name" value="P-loop_NTPase"/>
</dbReference>
<gene>
    <name evidence="20" type="ORF">Rsub_10159</name>
</gene>
<dbReference type="PANTHER" id="PTHR11472">
    <property type="entry name" value="DNA REPAIR DEAD HELICASE RAD3/XP-D SUBFAMILY MEMBER"/>
    <property type="match status" value="1"/>
</dbReference>
<dbReference type="Pfam" id="PF06733">
    <property type="entry name" value="DEAD_2"/>
    <property type="match status" value="1"/>
</dbReference>
<feature type="compositionally biased region" description="Low complexity" evidence="18">
    <location>
        <begin position="1053"/>
        <end position="1082"/>
    </location>
</feature>
<evidence type="ECO:0000256" key="9">
    <source>
        <dbReference type="ARBA" id="ARBA00022840"/>
    </source>
</evidence>
<dbReference type="FunFam" id="3.40.50.300:FF:000431">
    <property type="entry name" value="Regulator of telomere elongation helicase 1"/>
    <property type="match status" value="1"/>
</dbReference>
<keyword evidence="10" id="KW-0408">Iron</keyword>
<feature type="region of interest" description="Disordered" evidence="18">
    <location>
        <begin position="91"/>
        <end position="165"/>
    </location>
</feature>
<evidence type="ECO:0000256" key="7">
    <source>
        <dbReference type="ARBA" id="ARBA00022801"/>
    </source>
</evidence>
<feature type="domain" description="Helicase ATP-binding" evidence="19">
    <location>
        <begin position="9"/>
        <end position="361"/>
    </location>
</feature>
<dbReference type="EMBL" id="BDRX01000102">
    <property type="protein sequence ID" value="GBF97558.1"/>
    <property type="molecule type" value="Genomic_DNA"/>
</dbReference>
<keyword evidence="21" id="KW-1185">Reference proteome</keyword>
<proteinExistence type="inferred from homology"/>
<feature type="region of interest" description="Disordered" evidence="18">
    <location>
        <begin position="738"/>
        <end position="757"/>
    </location>
</feature>
<name>A0A2V0PCI2_9CHLO</name>
<feature type="compositionally biased region" description="Basic and acidic residues" evidence="18">
    <location>
        <begin position="1647"/>
        <end position="1656"/>
    </location>
</feature>
<evidence type="ECO:0000256" key="5">
    <source>
        <dbReference type="ARBA" id="ARBA00022741"/>
    </source>
</evidence>
<dbReference type="PANTHER" id="PTHR11472:SF47">
    <property type="entry name" value="FANCONI ANEMIA GROUP J PROTEIN"/>
    <property type="match status" value="1"/>
</dbReference>
<reference evidence="20 21" key="1">
    <citation type="journal article" date="2018" name="Sci. Rep.">
        <title>Raphidocelis subcapitata (=Pseudokirchneriella subcapitata) provides an insight into genome evolution and environmental adaptations in the Sphaeropleales.</title>
        <authorList>
            <person name="Suzuki S."/>
            <person name="Yamaguchi H."/>
            <person name="Nakajima N."/>
            <person name="Kawachi M."/>
        </authorList>
    </citation>
    <scope>NUCLEOTIDE SEQUENCE [LARGE SCALE GENOMIC DNA]</scope>
    <source>
        <strain evidence="20 21">NIES-35</strain>
    </source>
</reference>
<keyword evidence="5" id="KW-0547">Nucleotide-binding</keyword>
<evidence type="ECO:0000256" key="17">
    <source>
        <dbReference type="ARBA" id="ARBA00073810"/>
    </source>
</evidence>